<dbReference type="PANTHER" id="PTHR21660">
    <property type="entry name" value="THIOESTERASE SUPERFAMILY MEMBER-RELATED"/>
    <property type="match status" value="1"/>
</dbReference>
<name>A0A1I0XR04_SELRU</name>
<evidence type="ECO:0000259" key="3">
    <source>
        <dbReference type="Pfam" id="PF03061"/>
    </source>
</evidence>
<reference evidence="4 5" key="1">
    <citation type="submission" date="2016-10" db="EMBL/GenBank/DDBJ databases">
        <authorList>
            <person name="de Groot N.N."/>
        </authorList>
    </citation>
    <scope>NUCLEOTIDE SEQUENCE [LARGE SCALE GENOMIC DNA]</scope>
    <source>
        <strain evidence="4 5">L14</strain>
    </source>
</reference>
<dbReference type="AlphaFoldDB" id="A0A1I0XR04"/>
<dbReference type="SUPFAM" id="SSF54637">
    <property type="entry name" value="Thioesterase/thiol ester dehydrase-isomerase"/>
    <property type="match status" value="1"/>
</dbReference>
<sequence length="148" mass="16440">MSQELTELQQQIVRFYHHNPFVEYLHIQVQPLPSGEVRLELPIDEVHTNLYGIAHGGVLMTMADTAMGAVCLTCNKKVVTISLTTDFLHAVPLTAKVVTTAKVLHDGRHTMTCECELKSEEGKIFAKAHGNFYVLGKFVEAEEGSEES</sequence>
<dbReference type="CDD" id="cd03443">
    <property type="entry name" value="PaaI_thioesterase"/>
    <property type="match status" value="1"/>
</dbReference>
<dbReference type="Gene3D" id="3.10.129.10">
    <property type="entry name" value="Hotdog Thioesterase"/>
    <property type="match status" value="1"/>
</dbReference>
<evidence type="ECO:0000256" key="2">
    <source>
        <dbReference type="ARBA" id="ARBA00022801"/>
    </source>
</evidence>
<evidence type="ECO:0000313" key="4">
    <source>
        <dbReference type="EMBL" id="SFB03422.1"/>
    </source>
</evidence>
<keyword evidence="2" id="KW-0378">Hydrolase</keyword>
<organism evidence="4 5">
    <name type="scientific">Selenomonas ruminantium</name>
    <dbReference type="NCBI Taxonomy" id="971"/>
    <lineage>
        <taxon>Bacteria</taxon>
        <taxon>Bacillati</taxon>
        <taxon>Bacillota</taxon>
        <taxon>Negativicutes</taxon>
        <taxon>Selenomonadales</taxon>
        <taxon>Selenomonadaceae</taxon>
        <taxon>Selenomonas</taxon>
    </lineage>
</organism>
<evidence type="ECO:0000313" key="5">
    <source>
        <dbReference type="Proteomes" id="UP000183843"/>
    </source>
</evidence>
<proteinExistence type="inferred from homology"/>
<dbReference type="Pfam" id="PF03061">
    <property type="entry name" value="4HBT"/>
    <property type="match status" value="1"/>
</dbReference>
<dbReference type="EMBL" id="FOJX01000007">
    <property type="protein sequence ID" value="SFB03422.1"/>
    <property type="molecule type" value="Genomic_DNA"/>
</dbReference>
<dbReference type="InterPro" id="IPR039298">
    <property type="entry name" value="ACOT13"/>
</dbReference>
<accession>A0A1I0XR04</accession>
<dbReference type="InterPro" id="IPR003736">
    <property type="entry name" value="PAAI_dom"/>
</dbReference>
<dbReference type="Proteomes" id="UP000183843">
    <property type="component" value="Unassembled WGS sequence"/>
</dbReference>
<dbReference type="GO" id="GO:0047617">
    <property type="term" value="F:fatty acyl-CoA hydrolase activity"/>
    <property type="evidence" value="ECO:0007669"/>
    <property type="project" value="InterPro"/>
</dbReference>
<protein>
    <submittedName>
        <fullName evidence="4">Acyl-CoA thioesterase</fullName>
    </submittedName>
</protein>
<dbReference type="RefSeq" id="WP_074815720.1">
    <property type="nucleotide sequence ID" value="NZ_FOJX01000007.1"/>
</dbReference>
<feature type="domain" description="Thioesterase" evidence="3">
    <location>
        <begin position="51"/>
        <end position="124"/>
    </location>
</feature>
<dbReference type="InterPro" id="IPR029069">
    <property type="entry name" value="HotDog_dom_sf"/>
</dbReference>
<dbReference type="InterPro" id="IPR006683">
    <property type="entry name" value="Thioestr_dom"/>
</dbReference>
<gene>
    <name evidence="4" type="ORF">SAMN05216587_10724</name>
</gene>
<evidence type="ECO:0000256" key="1">
    <source>
        <dbReference type="ARBA" id="ARBA00008324"/>
    </source>
</evidence>
<dbReference type="PANTHER" id="PTHR21660:SF1">
    <property type="entry name" value="ACYL-COENZYME A THIOESTERASE 13"/>
    <property type="match status" value="1"/>
</dbReference>
<comment type="similarity">
    <text evidence="1">Belongs to the thioesterase PaaI family.</text>
</comment>
<dbReference type="NCBIfam" id="TIGR00369">
    <property type="entry name" value="unchar_dom_1"/>
    <property type="match status" value="1"/>
</dbReference>